<dbReference type="PANTHER" id="PTHR30399">
    <property type="entry name" value="UNCHARACTERIZED PROTEIN YGJP"/>
    <property type="match status" value="1"/>
</dbReference>
<accession>A0A0P8BTN2</accession>
<proteinExistence type="predicted"/>
<reference evidence="2 3" key="1">
    <citation type="submission" date="2015-09" db="EMBL/GenBank/DDBJ databases">
        <title>Identification and resolution of microdiversity through metagenomic sequencing of parallel consortia.</title>
        <authorList>
            <person name="Nelson W.C."/>
            <person name="Romine M.F."/>
            <person name="Lindemann S.R."/>
        </authorList>
    </citation>
    <scope>NUCLEOTIDE SEQUENCE [LARGE SCALE GENOMIC DNA]</scope>
    <source>
        <strain evidence="2">Ana</strain>
    </source>
</reference>
<dbReference type="Proteomes" id="UP000050465">
    <property type="component" value="Unassembled WGS sequence"/>
</dbReference>
<sequence>MTCTTRCIRDIEYQLLPSRSRRTTDIVIERDGVVTVRSPIGSTPEQVDAVVESKRLWIYRNLAEWKALNASAVVREWVNGETFLYLGRAYRLTVATDQDCTLQLKEGRFRLDSKVLEKGGTAAAKRAFADYLASKGRERLGDRIQHFSPKVGVQVAGHTIKDIGYRWASCGKRNHLNFHWKCMMAPLKIIDYIVVHELCHLHYRDHSDAFWNEVDKVIPDYHERKAWLRKHGASLTV</sequence>
<comment type="caution">
    <text evidence="2">The sequence shown here is derived from an EMBL/GenBank/DDBJ whole genome shotgun (WGS) entry which is preliminary data.</text>
</comment>
<feature type="domain" description="YgjP-like metallopeptidase" evidence="1">
    <location>
        <begin position="23"/>
        <end position="231"/>
    </location>
</feature>
<name>A0A0P8BTN2_9CYAN</name>
<evidence type="ECO:0000313" key="3">
    <source>
        <dbReference type="Proteomes" id="UP000050465"/>
    </source>
</evidence>
<dbReference type="STRING" id="1666911.HLUCCA11_22225"/>
<dbReference type="CDD" id="cd07344">
    <property type="entry name" value="M48_yhfN_like"/>
    <property type="match status" value="1"/>
</dbReference>
<dbReference type="InterPro" id="IPR002725">
    <property type="entry name" value="YgjP-like_metallopeptidase"/>
</dbReference>
<protein>
    <submittedName>
        <fullName evidence="2">Putative metal-dependent hydrolase</fullName>
    </submittedName>
</protein>
<dbReference type="EMBL" id="LJZR01000067">
    <property type="protein sequence ID" value="KPQ32156.1"/>
    <property type="molecule type" value="Genomic_DNA"/>
</dbReference>
<dbReference type="GO" id="GO:0016787">
    <property type="term" value="F:hydrolase activity"/>
    <property type="evidence" value="ECO:0007669"/>
    <property type="project" value="UniProtKB-KW"/>
</dbReference>
<dbReference type="InterPro" id="IPR053136">
    <property type="entry name" value="UTP_pyrophosphatase-like"/>
</dbReference>
<keyword evidence="2" id="KW-0378">Hydrolase</keyword>
<dbReference type="PATRIC" id="fig|1666911.3.peg.4166"/>
<dbReference type="PANTHER" id="PTHR30399:SF1">
    <property type="entry name" value="UTP PYROPHOSPHATASE"/>
    <property type="match status" value="1"/>
</dbReference>
<dbReference type="Pfam" id="PF01863">
    <property type="entry name" value="YgjP-like"/>
    <property type="match status" value="1"/>
</dbReference>
<dbReference type="Gene3D" id="3.30.2010.10">
    <property type="entry name" value="Metalloproteases ('zincins'), catalytic domain"/>
    <property type="match status" value="1"/>
</dbReference>
<evidence type="ECO:0000259" key="1">
    <source>
        <dbReference type="Pfam" id="PF01863"/>
    </source>
</evidence>
<dbReference type="AlphaFoldDB" id="A0A0P8BTN2"/>
<evidence type="ECO:0000313" key="2">
    <source>
        <dbReference type="EMBL" id="KPQ32156.1"/>
    </source>
</evidence>
<gene>
    <name evidence="2" type="ORF">HLUCCA11_22225</name>
</gene>
<organism evidence="2 3">
    <name type="scientific">Phormidesmis priestleyi Ana</name>
    <dbReference type="NCBI Taxonomy" id="1666911"/>
    <lineage>
        <taxon>Bacteria</taxon>
        <taxon>Bacillati</taxon>
        <taxon>Cyanobacteriota</taxon>
        <taxon>Cyanophyceae</taxon>
        <taxon>Leptolyngbyales</taxon>
        <taxon>Leptolyngbyaceae</taxon>
        <taxon>Phormidesmis</taxon>
    </lineage>
</organism>